<evidence type="ECO:0000313" key="2">
    <source>
        <dbReference type="Proteomes" id="UP001168821"/>
    </source>
</evidence>
<sequence length="131" mass="14854">MNCNNGYNFKRANYPLLYESLSSIDWTPLQNIDDVEKAYKRYISNTEKSISAHPKKFWAFIQSKKGTTRIPGLMVYDGTELSTPSDIVNAFGEYFNSVFIRSIPRDHTQPPPKLSSSTQIIASPISSQEVL</sequence>
<dbReference type="EMBL" id="JALNTZ010000005">
    <property type="protein sequence ID" value="KAJ3652672.1"/>
    <property type="molecule type" value="Genomic_DNA"/>
</dbReference>
<organism evidence="1 2">
    <name type="scientific">Zophobas morio</name>
    <dbReference type="NCBI Taxonomy" id="2755281"/>
    <lineage>
        <taxon>Eukaryota</taxon>
        <taxon>Metazoa</taxon>
        <taxon>Ecdysozoa</taxon>
        <taxon>Arthropoda</taxon>
        <taxon>Hexapoda</taxon>
        <taxon>Insecta</taxon>
        <taxon>Pterygota</taxon>
        <taxon>Neoptera</taxon>
        <taxon>Endopterygota</taxon>
        <taxon>Coleoptera</taxon>
        <taxon>Polyphaga</taxon>
        <taxon>Cucujiformia</taxon>
        <taxon>Tenebrionidae</taxon>
        <taxon>Zophobas</taxon>
    </lineage>
</organism>
<gene>
    <name evidence="1" type="ORF">Zmor_018617</name>
</gene>
<reference evidence="1" key="1">
    <citation type="journal article" date="2023" name="G3 (Bethesda)">
        <title>Whole genome assemblies of Zophobas morio and Tenebrio molitor.</title>
        <authorList>
            <person name="Kaur S."/>
            <person name="Stinson S.A."/>
            <person name="diCenzo G.C."/>
        </authorList>
    </citation>
    <scope>NUCLEOTIDE SEQUENCE</scope>
    <source>
        <strain evidence="1">QUZm001</strain>
    </source>
</reference>
<proteinExistence type="predicted"/>
<name>A0AA38MDN3_9CUCU</name>
<keyword evidence="2" id="KW-1185">Reference proteome</keyword>
<protein>
    <submittedName>
        <fullName evidence="1">Uncharacterized protein</fullName>
    </submittedName>
</protein>
<evidence type="ECO:0000313" key="1">
    <source>
        <dbReference type="EMBL" id="KAJ3652672.1"/>
    </source>
</evidence>
<dbReference type="Proteomes" id="UP001168821">
    <property type="component" value="Unassembled WGS sequence"/>
</dbReference>
<dbReference type="AlphaFoldDB" id="A0AA38MDN3"/>
<comment type="caution">
    <text evidence="1">The sequence shown here is derived from an EMBL/GenBank/DDBJ whole genome shotgun (WGS) entry which is preliminary data.</text>
</comment>
<accession>A0AA38MDN3</accession>